<dbReference type="EMBL" id="CP069362">
    <property type="protein sequence ID" value="WGS65047.1"/>
    <property type="molecule type" value="Genomic_DNA"/>
</dbReference>
<evidence type="ECO:0000313" key="3">
    <source>
        <dbReference type="Proteomes" id="UP001232493"/>
    </source>
</evidence>
<dbReference type="Proteomes" id="UP001232493">
    <property type="component" value="Chromosome"/>
</dbReference>
<accession>A0ABY8PQX0</accession>
<reference evidence="2 3" key="1">
    <citation type="submission" date="2021-02" db="EMBL/GenBank/DDBJ databases">
        <title>Characterization of Marinitoga sp. nov. str. BP5-C20A.</title>
        <authorList>
            <person name="Erauso G."/>
            <person name="Postec A."/>
        </authorList>
    </citation>
    <scope>NUCLEOTIDE SEQUENCE [LARGE SCALE GENOMIC DNA]</scope>
    <source>
        <strain evidence="2 3">BP5-C20A</strain>
    </source>
</reference>
<keyword evidence="1" id="KW-0472">Membrane</keyword>
<keyword evidence="1" id="KW-0812">Transmembrane</keyword>
<evidence type="ECO:0000256" key="1">
    <source>
        <dbReference type="SAM" id="Phobius"/>
    </source>
</evidence>
<protein>
    <submittedName>
        <fullName evidence="2">Uncharacterized protein</fullName>
    </submittedName>
</protein>
<feature type="transmembrane region" description="Helical" evidence="1">
    <location>
        <begin position="6"/>
        <end position="26"/>
    </location>
</feature>
<name>A0ABY8PQX0_9BACT</name>
<keyword evidence="3" id="KW-1185">Reference proteome</keyword>
<organism evidence="2 3">
    <name type="scientific">Marinitoga aeolica</name>
    <dbReference type="NCBI Taxonomy" id="2809031"/>
    <lineage>
        <taxon>Bacteria</taxon>
        <taxon>Thermotogati</taxon>
        <taxon>Thermotogota</taxon>
        <taxon>Thermotogae</taxon>
        <taxon>Petrotogales</taxon>
        <taxon>Petrotogaceae</taxon>
        <taxon>Marinitoga</taxon>
    </lineage>
</organism>
<keyword evidence="1" id="KW-1133">Transmembrane helix</keyword>
<sequence length="110" mass="12546">MSQYKIYILIATILIIISVFFTVKIINDSSDLITIASMQKLPVEIENKSNDVIYVNNEKLNPLEKKNINLGQNEKIVVTNNTGTVLIKTFERIYKVKLKSFEVVVKNGKN</sequence>
<dbReference type="RefSeq" id="WP_280999149.1">
    <property type="nucleotide sequence ID" value="NZ_CP069362.1"/>
</dbReference>
<proteinExistence type="predicted"/>
<gene>
    <name evidence="2" type="ORF">JRV97_00390</name>
</gene>
<evidence type="ECO:0000313" key="2">
    <source>
        <dbReference type="EMBL" id="WGS65047.1"/>
    </source>
</evidence>